<dbReference type="Pfam" id="PF03880">
    <property type="entry name" value="DbpA"/>
    <property type="match status" value="1"/>
</dbReference>
<dbReference type="InterPro" id="IPR011545">
    <property type="entry name" value="DEAD/DEAH_box_helicase_dom"/>
</dbReference>
<dbReference type="PROSITE" id="PS00039">
    <property type="entry name" value="DEAD_ATP_HELICASE"/>
    <property type="match status" value="1"/>
</dbReference>
<dbReference type="PANTHER" id="PTHR47959:SF1">
    <property type="entry name" value="ATP-DEPENDENT RNA HELICASE DBPA"/>
    <property type="match status" value="1"/>
</dbReference>
<keyword evidence="4 7" id="KW-0067">ATP-binding</keyword>
<keyword evidence="1 7" id="KW-0547">Nucleotide-binding</keyword>
<evidence type="ECO:0000259" key="8">
    <source>
        <dbReference type="PROSITE" id="PS51192"/>
    </source>
</evidence>
<dbReference type="SUPFAM" id="SSF52540">
    <property type="entry name" value="P-loop containing nucleoside triphosphate hydrolases"/>
    <property type="match status" value="1"/>
</dbReference>
<accession>F2JHI7</accession>
<gene>
    <name evidence="11" type="ordered locus">Clole_2520</name>
</gene>
<evidence type="ECO:0000256" key="7">
    <source>
        <dbReference type="RuleBase" id="RU000492"/>
    </source>
</evidence>
<evidence type="ECO:0000259" key="10">
    <source>
        <dbReference type="PROSITE" id="PS51195"/>
    </source>
</evidence>
<comment type="similarity">
    <text evidence="5 7">Belongs to the DEAD box helicase family.</text>
</comment>
<dbReference type="PROSITE" id="PS51194">
    <property type="entry name" value="HELICASE_CTER"/>
    <property type="match status" value="1"/>
</dbReference>
<evidence type="ECO:0000256" key="6">
    <source>
        <dbReference type="PROSITE-ProRule" id="PRU00552"/>
    </source>
</evidence>
<dbReference type="KEGG" id="cle:Clole_2520"/>
<dbReference type="AlphaFoldDB" id="F2JHI7"/>
<dbReference type="InterPro" id="IPR014001">
    <property type="entry name" value="Helicase_ATP-bd"/>
</dbReference>
<feature type="domain" description="Helicase ATP-binding" evidence="8">
    <location>
        <begin position="32"/>
        <end position="202"/>
    </location>
</feature>
<dbReference type="GO" id="GO:0003724">
    <property type="term" value="F:RNA helicase activity"/>
    <property type="evidence" value="ECO:0007669"/>
    <property type="project" value="InterPro"/>
</dbReference>
<evidence type="ECO:0000313" key="11">
    <source>
        <dbReference type="EMBL" id="ADZ84226.1"/>
    </source>
</evidence>
<evidence type="ECO:0000256" key="4">
    <source>
        <dbReference type="ARBA" id="ARBA00022840"/>
    </source>
</evidence>
<dbReference type="EMBL" id="CP002582">
    <property type="protein sequence ID" value="ADZ84226.1"/>
    <property type="molecule type" value="Genomic_DNA"/>
</dbReference>
<dbReference type="InterPro" id="IPR005580">
    <property type="entry name" value="DbpA/CsdA_RNA-bd_dom"/>
</dbReference>
<dbReference type="Pfam" id="PF00270">
    <property type="entry name" value="DEAD"/>
    <property type="match status" value="1"/>
</dbReference>
<dbReference type="GO" id="GO:0003676">
    <property type="term" value="F:nucleic acid binding"/>
    <property type="evidence" value="ECO:0007669"/>
    <property type="project" value="InterPro"/>
</dbReference>
<keyword evidence="2 7" id="KW-0378">Hydrolase</keyword>
<dbReference type="InterPro" id="IPR014014">
    <property type="entry name" value="RNA_helicase_DEAD_Q_motif"/>
</dbReference>
<sequence>MSFKNYGLEKSLLKAATLLGFNKPTPVQERVIPEVLRKQDLIVQSQTGSGKTAAFAIPICQEVIWEENKPQALVLTPTRELAIQVKEDFFQIGRFKRIKAVGLYGKAPFEVQQKELSQKTHVVVGTPGRVLDHLERGTLEASHISYLVIDEADEMLRMGFIDQVESIIAALPLNRVTLLFSATMAPHIQQLCEKYLRTPKTIHITTDLSKPNNIEEIGIETHEQTKLAVLEAVTIVENPESCIIFCNRKERVEMVWKRLNDLNYGVGKIHGDMEQKQRFAVMEDFRKGRFRYLVATDVAARGIDIDHITHVINFDVPEQAENYVHRMGRTGRAGRSGKTFIFIQPEDKRNLAVIESYTMRKIPMRTAYREEEIASAKKAFEEKMKQPLQFKETKGEVLNQEIMKLHINAGKKTKMRPVDIVGTLCHLPGITAEDIGIINLQDISTYVEILNGKGEKVFKLLQTTPIKGRMRRVSKVD</sequence>
<evidence type="ECO:0000313" key="12">
    <source>
        <dbReference type="Proteomes" id="UP000008467"/>
    </source>
</evidence>
<dbReference type="eggNOG" id="COG0513">
    <property type="taxonomic scope" value="Bacteria"/>
</dbReference>
<dbReference type="SMART" id="SM00487">
    <property type="entry name" value="DEXDc"/>
    <property type="match status" value="1"/>
</dbReference>
<dbReference type="RefSeq" id="WP_013657519.1">
    <property type="nucleotide sequence ID" value="NC_015275.1"/>
</dbReference>
<dbReference type="STRING" id="642492.Clole_2520"/>
<feature type="domain" description="Helicase C-terminal" evidence="9">
    <location>
        <begin position="228"/>
        <end position="374"/>
    </location>
</feature>
<evidence type="ECO:0000256" key="1">
    <source>
        <dbReference type="ARBA" id="ARBA00022741"/>
    </source>
</evidence>
<dbReference type="InterPro" id="IPR001650">
    <property type="entry name" value="Helicase_C-like"/>
</dbReference>
<dbReference type="CDD" id="cd18787">
    <property type="entry name" value="SF2_C_DEAD"/>
    <property type="match status" value="1"/>
</dbReference>
<organism evidence="11 12">
    <name type="scientific">Cellulosilyticum lentocellum (strain ATCC 49066 / DSM 5427 / NCIMB 11756 / RHM5)</name>
    <name type="common">Clostridium lentocellum</name>
    <dbReference type="NCBI Taxonomy" id="642492"/>
    <lineage>
        <taxon>Bacteria</taxon>
        <taxon>Bacillati</taxon>
        <taxon>Bacillota</taxon>
        <taxon>Clostridia</taxon>
        <taxon>Lachnospirales</taxon>
        <taxon>Cellulosilyticaceae</taxon>
        <taxon>Cellulosilyticum</taxon>
    </lineage>
</organism>
<keyword evidence="3 7" id="KW-0347">Helicase</keyword>
<dbReference type="Gene3D" id="3.30.70.330">
    <property type="match status" value="1"/>
</dbReference>
<dbReference type="InterPro" id="IPR027417">
    <property type="entry name" value="P-loop_NTPase"/>
</dbReference>
<keyword evidence="12" id="KW-1185">Reference proteome</keyword>
<name>F2JHI7_CELLD</name>
<dbReference type="Pfam" id="PF00271">
    <property type="entry name" value="Helicase_C"/>
    <property type="match status" value="1"/>
</dbReference>
<dbReference type="PROSITE" id="PS51192">
    <property type="entry name" value="HELICASE_ATP_BIND_1"/>
    <property type="match status" value="1"/>
</dbReference>
<dbReference type="PROSITE" id="PS51195">
    <property type="entry name" value="Q_MOTIF"/>
    <property type="match status" value="1"/>
</dbReference>
<dbReference type="GO" id="GO:0016787">
    <property type="term" value="F:hydrolase activity"/>
    <property type="evidence" value="ECO:0007669"/>
    <property type="project" value="UniProtKB-KW"/>
</dbReference>
<feature type="short sequence motif" description="Q motif" evidence="6">
    <location>
        <begin position="1"/>
        <end position="29"/>
    </location>
</feature>
<reference evidence="11 12" key="1">
    <citation type="journal article" date="2011" name="J. Bacteriol.">
        <title>Complete genome sequence of the cellulose-degrading bacterium Cellulosilyticum lentocellum.</title>
        <authorList>
            <consortium name="US DOE Joint Genome Institute"/>
            <person name="Miller D.A."/>
            <person name="Suen G."/>
            <person name="Bruce D."/>
            <person name="Copeland A."/>
            <person name="Cheng J.F."/>
            <person name="Detter C."/>
            <person name="Goodwin L.A."/>
            <person name="Han C.S."/>
            <person name="Hauser L.J."/>
            <person name="Land M.L."/>
            <person name="Lapidus A."/>
            <person name="Lucas S."/>
            <person name="Meincke L."/>
            <person name="Pitluck S."/>
            <person name="Tapia R."/>
            <person name="Teshima H."/>
            <person name="Woyke T."/>
            <person name="Fox B.G."/>
            <person name="Angert E.R."/>
            <person name="Currie C.R."/>
        </authorList>
    </citation>
    <scope>NUCLEOTIDE SEQUENCE [LARGE SCALE GENOMIC DNA]</scope>
    <source>
        <strain evidence="12">ATCC 49066 / DSM 5427 / NCIMB 11756 / RHM5</strain>
    </source>
</reference>
<dbReference type="HOGENOM" id="CLU_003041_21_1_9"/>
<dbReference type="InterPro" id="IPR012677">
    <property type="entry name" value="Nucleotide-bd_a/b_plait_sf"/>
</dbReference>
<dbReference type="CDD" id="cd00268">
    <property type="entry name" value="DEADc"/>
    <property type="match status" value="1"/>
</dbReference>
<dbReference type="SMART" id="SM00490">
    <property type="entry name" value="HELICc"/>
    <property type="match status" value="1"/>
</dbReference>
<dbReference type="GO" id="GO:0005829">
    <property type="term" value="C:cytosol"/>
    <property type="evidence" value="ECO:0007669"/>
    <property type="project" value="TreeGrafter"/>
</dbReference>
<dbReference type="InterPro" id="IPR050079">
    <property type="entry name" value="DEAD_box_RNA_helicase"/>
</dbReference>
<evidence type="ECO:0000259" key="9">
    <source>
        <dbReference type="PROSITE" id="PS51194"/>
    </source>
</evidence>
<evidence type="ECO:0000256" key="2">
    <source>
        <dbReference type="ARBA" id="ARBA00022801"/>
    </source>
</evidence>
<evidence type="ECO:0000256" key="5">
    <source>
        <dbReference type="ARBA" id="ARBA00038437"/>
    </source>
</evidence>
<dbReference type="PANTHER" id="PTHR47959">
    <property type="entry name" value="ATP-DEPENDENT RNA HELICASE RHLE-RELATED"/>
    <property type="match status" value="1"/>
</dbReference>
<protein>
    <submittedName>
        <fullName evidence="11">DEAD/DEAH box helicase domain protein</fullName>
    </submittedName>
</protein>
<proteinExistence type="inferred from homology"/>
<evidence type="ECO:0000256" key="3">
    <source>
        <dbReference type="ARBA" id="ARBA00022806"/>
    </source>
</evidence>
<dbReference type="Proteomes" id="UP000008467">
    <property type="component" value="Chromosome"/>
</dbReference>
<feature type="domain" description="DEAD-box RNA helicase Q" evidence="10">
    <location>
        <begin position="1"/>
        <end position="29"/>
    </location>
</feature>
<dbReference type="InterPro" id="IPR044742">
    <property type="entry name" value="DEAD/DEAH_RhlB"/>
</dbReference>
<dbReference type="GO" id="GO:0005524">
    <property type="term" value="F:ATP binding"/>
    <property type="evidence" value="ECO:0007669"/>
    <property type="project" value="UniProtKB-KW"/>
</dbReference>
<dbReference type="Gene3D" id="3.40.50.300">
    <property type="entry name" value="P-loop containing nucleotide triphosphate hydrolases"/>
    <property type="match status" value="2"/>
</dbReference>
<dbReference type="InterPro" id="IPR000629">
    <property type="entry name" value="RNA-helicase_DEAD-box_CS"/>
</dbReference>